<evidence type="ECO:0000259" key="1">
    <source>
        <dbReference type="Pfam" id="PF14698"/>
    </source>
</evidence>
<sequence length="108" mass="11849">MLATDIAYFCVRQGLPFRVSHEIAGEVVALAENKNTVIDQLPAEEIAALNPIFGDGSGVVELLSDKRRSIEQYTSIGGTAPEATRKDIAEIRRLVDSYSQNEITRSQL</sequence>
<proteinExistence type="predicted"/>
<keyword evidence="3" id="KW-1185">Reference proteome</keyword>
<dbReference type="PANTHER" id="PTHR43814">
    <property type="entry name" value="ARGININOSUCCINATE LYASE"/>
    <property type="match status" value="1"/>
</dbReference>
<dbReference type="EMBL" id="OU015569">
    <property type="protein sequence ID" value="CAG5097516.1"/>
    <property type="molecule type" value="Genomic_DNA"/>
</dbReference>
<accession>A0ABN7SGV0</accession>
<dbReference type="Gene3D" id="1.20.200.10">
    <property type="entry name" value="Fumarase/aspartase (Central domain)"/>
    <property type="match status" value="1"/>
</dbReference>
<name>A0ABN7SGV0_OIKDI</name>
<organism evidence="2 3">
    <name type="scientific">Oikopleura dioica</name>
    <name type="common">Tunicate</name>
    <dbReference type="NCBI Taxonomy" id="34765"/>
    <lineage>
        <taxon>Eukaryota</taxon>
        <taxon>Metazoa</taxon>
        <taxon>Chordata</taxon>
        <taxon>Tunicata</taxon>
        <taxon>Appendicularia</taxon>
        <taxon>Copelata</taxon>
        <taxon>Oikopleuridae</taxon>
        <taxon>Oikopleura</taxon>
    </lineage>
</organism>
<feature type="domain" description="Argininosuccinate lyase C-terminal" evidence="1">
    <location>
        <begin position="1"/>
        <end position="55"/>
    </location>
</feature>
<dbReference type="Proteomes" id="UP001158576">
    <property type="component" value="Chromosome XSR"/>
</dbReference>
<dbReference type="InterPro" id="IPR029419">
    <property type="entry name" value="Arg_succ_lyase_C"/>
</dbReference>
<evidence type="ECO:0000313" key="3">
    <source>
        <dbReference type="Proteomes" id="UP001158576"/>
    </source>
</evidence>
<protein>
    <submittedName>
        <fullName evidence="2">Oidioi.mRNA.OKI2018_I69.XSR.g15112.t1.cds</fullName>
    </submittedName>
</protein>
<dbReference type="InterPro" id="IPR008948">
    <property type="entry name" value="L-Aspartase-like"/>
</dbReference>
<dbReference type="PANTHER" id="PTHR43814:SF1">
    <property type="entry name" value="ARGININOSUCCINATE LYASE"/>
    <property type="match status" value="1"/>
</dbReference>
<dbReference type="SUPFAM" id="SSF48557">
    <property type="entry name" value="L-aspartase-like"/>
    <property type="match status" value="1"/>
</dbReference>
<gene>
    <name evidence="2" type="ORF">OKIOD_LOCUS6670</name>
</gene>
<dbReference type="Gene3D" id="1.10.40.30">
    <property type="entry name" value="Fumarase/aspartase (C-terminal domain)"/>
    <property type="match status" value="1"/>
</dbReference>
<evidence type="ECO:0000313" key="2">
    <source>
        <dbReference type="EMBL" id="CAG5097516.1"/>
    </source>
</evidence>
<reference evidence="2 3" key="1">
    <citation type="submission" date="2021-04" db="EMBL/GenBank/DDBJ databases">
        <authorList>
            <person name="Bliznina A."/>
        </authorList>
    </citation>
    <scope>NUCLEOTIDE SEQUENCE [LARGE SCALE GENOMIC DNA]</scope>
</reference>
<dbReference type="InterPro" id="IPR009049">
    <property type="entry name" value="Argininosuccinate_lyase"/>
</dbReference>
<dbReference type="Pfam" id="PF14698">
    <property type="entry name" value="ASL_C2"/>
    <property type="match status" value="1"/>
</dbReference>